<dbReference type="InterPro" id="IPR058031">
    <property type="entry name" value="AAA_lid_NorR"/>
</dbReference>
<evidence type="ECO:0000313" key="7">
    <source>
        <dbReference type="Proteomes" id="UP000016540"/>
    </source>
</evidence>
<dbReference type="PANTHER" id="PTHR32071">
    <property type="entry name" value="TRANSCRIPTIONAL REGULATORY PROTEIN"/>
    <property type="match status" value="1"/>
</dbReference>
<proteinExistence type="predicted"/>
<dbReference type="SMART" id="SM00382">
    <property type="entry name" value="AAA"/>
    <property type="match status" value="1"/>
</dbReference>
<evidence type="ECO:0000259" key="5">
    <source>
        <dbReference type="PROSITE" id="PS50045"/>
    </source>
</evidence>
<gene>
    <name evidence="6" type="ORF">MARLIPOL_05070</name>
</gene>
<keyword evidence="1" id="KW-0547">Nucleotide-binding</keyword>
<evidence type="ECO:0000256" key="4">
    <source>
        <dbReference type="ARBA" id="ARBA00023163"/>
    </source>
</evidence>
<dbReference type="PANTHER" id="PTHR32071:SF120">
    <property type="entry name" value="TRANSCRIPTIONAL REGULATOR-RELATED"/>
    <property type="match status" value="1"/>
</dbReference>
<dbReference type="GO" id="GO:0006355">
    <property type="term" value="P:regulation of DNA-templated transcription"/>
    <property type="evidence" value="ECO:0007669"/>
    <property type="project" value="InterPro"/>
</dbReference>
<dbReference type="HOGENOM" id="CLU_000445_0_6_6"/>
<dbReference type="FunFam" id="3.40.50.300:FF:000006">
    <property type="entry name" value="DNA-binding transcriptional regulator NtrC"/>
    <property type="match status" value="1"/>
</dbReference>
<keyword evidence="2" id="KW-0067">ATP-binding</keyword>
<reference evidence="6 7" key="1">
    <citation type="journal article" date="2013" name="Genome Announc.">
        <title>Draft Genome Sequence of the Moderately Halophilic Bacterium Marinobacter lipolyticus Strain SM19.</title>
        <authorList>
            <person name="Papke R.T."/>
            <person name="de la Haba R.R."/>
            <person name="Infante-Dominguez C."/>
            <person name="Perez D."/>
            <person name="Sanchez-Porro C."/>
            <person name="Lapierre P."/>
            <person name="Ventosa A."/>
        </authorList>
    </citation>
    <scope>NUCLEOTIDE SEQUENCE [LARGE SCALE GENOMIC DNA]</scope>
    <source>
        <strain evidence="6 7">SM19</strain>
    </source>
</reference>
<evidence type="ECO:0000256" key="3">
    <source>
        <dbReference type="ARBA" id="ARBA00023015"/>
    </source>
</evidence>
<organism evidence="6 7">
    <name type="scientific">Marinobacter lipolyticus SM19</name>
    <dbReference type="NCBI Taxonomy" id="1318628"/>
    <lineage>
        <taxon>Bacteria</taxon>
        <taxon>Pseudomonadati</taxon>
        <taxon>Pseudomonadota</taxon>
        <taxon>Gammaproteobacteria</taxon>
        <taxon>Pseudomonadales</taxon>
        <taxon>Marinobacteraceae</taxon>
        <taxon>Marinobacter</taxon>
    </lineage>
</organism>
<dbReference type="eggNOG" id="COG2204">
    <property type="taxonomic scope" value="Bacteria"/>
</dbReference>
<dbReference type="PROSITE" id="PS50045">
    <property type="entry name" value="SIGMA54_INTERACT_4"/>
    <property type="match status" value="1"/>
</dbReference>
<dbReference type="InterPro" id="IPR009057">
    <property type="entry name" value="Homeodomain-like_sf"/>
</dbReference>
<dbReference type="GO" id="GO:0005524">
    <property type="term" value="F:ATP binding"/>
    <property type="evidence" value="ECO:0007669"/>
    <property type="project" value="UniProtKB-KW"/>
</dbReference>
<dbReference type="SUPFAM" id="SSF46689">
    <property type="entry name" value="Homeodomain-like"/>
    <property type="match status" value="1"/>
</dbReference>
<dbReference type="Pfam" id="PF00158">
    <property type="entry name" value="Sigma54_activat"/>
    <property type="match status" value="1"/>
</dbReference>
<dbReference type="Gene3D" id="1.10.8.60">
    <property type="match status" value="1"/>
</dbReference>
<keyword evidence="3" id="KW-0805">Transcription regulation</keyword>
<name>R8B453_9GAMM</name>
<keyword evidence="7" id="KW-1185">Reference proteome</keyword>
<dbReference type="CDD" id="cd00009">
    <property type="entry name" value="AAA"/>
    <property type="match status" value="1"/>
</dbReference>
<dbReference type="OrthoDB" id="9804019at2"/>
<dbReference type="Pfam" id="PF25601">
    <property type="entry name" value="AAA_lid_14"/>
    <property type="match status" value="1"/>
</dbReference>
<protein>
    <submittedName>
        <fullName evidence="6">Sigma-54 dependent transcription regulator</fullName>
    </submittedName>
</protein>
<dbReference type="Gene3D" id="3.40.50.300">
    <property type="entry name" value="P-loop containing nucleotide triphosphate hydrolases"/>
    <property type="match status" value="1"/>
</dbReference>
<dbReference type="InterPro" id="IPR025944">
    <property type="entry name" value="Sigma_54_int_dom_CS"/>
</dbReference>
<dbReference type="Gene3D" id="1.10.10.60">
    <property type="entry name" value="Homeodomain-like"/>
    <property type="match status" value="1"/>
</dbReference>
<evidence type="ECO:0000313" key="6">
    <source>
        <dbReference type="EMBL" id="EON93378.1"/>
    </source>
</evidence>
<dbReference type="RefSeq" id="WP_012137012.1">
    <property type="nucleotide sequence ID" value="NZ_KE007306.1"/>
</dbReference>
<keyword evidence="4" id="KW-0804">Transcription</keyword>
<dbReference type="InterPro" id="IPR003593">
    <property type="entry name" value="AAA+_ATPase"/>
</dbReference>
<dbReference type="AlphaFoldDB" id="R8B453"/>
<dbReference type="InterPro" id="IPR027417">
    <property type="entry name" value="P-loop_NTPase"/>
</dbReference>
<dbReference type="EMBL" id="ASAD01000007">
    <property type="protein sequence ID" value="EON93378.1"/>
    <property type="molecule type" value="Genomic_DNA"/>
</dbReference>
<dbReference type="SUPFAM" id="SSF52540">
    <property type="entry name" value="P-loop containing nucleoside triphosphate hydrolases"/>
    <property type="match status" value="1"/>
</dbReference>
<feature type="domain" description="Sigma-54 factor interaction" evidence="5">
    <location>
        <begin position="143"/>
        <end position="370"/>
    </location>
</feature>
<comment type="caution">
    <text evidence="6">The sequence shown here is derived from an EMBL/GenBank/DDBJ whole genome shotgun (WGS) entry which is preliminary data.</text>
</comment>
<evidence type="ECO:0000256" key="2">
    <source>
        <dbReference type="ARBA" id="ARBA00022840"/>
    </source>
</evidence>
<accession>R8B453</accession>
<sequence>MQEKRPLVWLSSSSTDKPSTPALVSQWNIHPFDLTEPPPFGLARTGKAQVGVLDLSAYPDQGTPYLDQWIEAFQIPYWVGILPSAPDQNTPPGTLISRHCSDYHTLPLDPDRLNTVLGHLWGMAQLQRQTDNTHQDSYQDAALEGASQAIRQVRAMLRRFAKTQEPVLIYGENGTGKDTAARFIHAHSSRSTQPLVTVNCAALPVSLTQSELFGYEKGAFSHAIDSRRGRLESADGGTLLLSGIDELVPEQQSAILRFLQEGQIERIGGNQPRKVDVRVIATSARPLKQMVETEEFRSDVYYRLGSLEVKLPALRDRPEDIPIVANKILANTHTAFGVRKLSNKAMQSLALHDWPGNLRELQNRLRQAMLLSESAMIESADLGLAELALTIPGQSGLSLEAFRARADRQALSCSLALSHQNVSAAARILNISRVSFYRLMDKYGPHHAHSSNARAARHHQ</sequence>
<dbReference type="PROSITE" id="PS00688">
    <property type="entry name" value="SIGMA54_INTERACT_3"/>
    <property type="match status" value="1"/>
</dbReference>
<dbReference type="PATRIC" id="fig|1318628.3.peg.1010"/>
<dbReference type="STRING" id="1318628.MARLIPOL_05070"/>
<dbReference type="InterPro" id="IPR002078">
    <property type="entry name" value="Sigma_54_int"/>
</dbReference>
<dbReference type="Proteomes" id="UP000016540">
    <property type="component" value="Unassembled WGS sequence"/>
</dbReference>
<evidence type="ECO:0000256" key="1">
    <source>
        <dbReference type="ARBA" id="ARBA00022741"/>
    </source>
</evidence>